<gene>
    <name evidence="3" type="ORF">BOTBODRAFT_76568</name>
</gene>
<dbReference type="OrthoDB" id="2437251at2759"/>
<organism evidence="3 4">
    <name type="scientific">Botryobasidium botryosum (strain FD-172 SS1)</name>
    <dbReference type="NCBI Taxonomy" id="930990"/>
    <lineage>
        <taxon>Eukaryota</taxon>
        <taxon>Fungi</taxon>
        <taxon>Dikarya</taxon>
        <taxon>Basidiomycota</taxon>
        <taxon>Agaricomycotina</taxon>
        <taxon>Agaricomycetes</taxon>
        <taxon>Cantharellales</taxon>
        <taxon>Botryobasidiaceae</taxon>
        <taxon>Botryobasidium</taxon>
    </lineage>
</organism>
<dbReference type="Proteomes" id="UP000027195">
    <property type="component" value="Unassembled WGS sequence"/>
</dbReference>
<dbReference type="InterPro" id="IPR018289">
    <property type="entry name" value="MULE_transposase_dom"/>
</dbReference>
<dbReference type="AlphaFoldDB" id="A0A067M1X3"/>
<reference evidence="4" key="1">
    <citation type="journal article" date="2014" name="Proc. Natl. Acad. Sci. U.S.A.">
        <title>Extensive sampling of basidiomycete genomes demonstrates inadequacy of the white-rot/brown-rot paradigm for wood decay fungi.</title>
        <authorList>
            <person name="Riley R."/>
            <person name="Salamov A.A."/>
            <person name="Brown D.W."/>
            <person name="Nagy L.G."/>
            <person name="Floudas D."/>
            <person name="Held B.W."/>
            <person name="Levasseur A."/>
            <person name="Lombard V."/>
            <person name="Morin E."/>
            <person name="Otillar R."/>
            <person name="Lindquist E.A."/>
            <person name="Sun H."/>
            <person name="LaButti K.M."/>
            <person name="Schmutz J."/>
            <person name="Jabbour D."/>
            <person name="Luo H."/>
            <person name="Baker S.E."/>
            <person name="Pisabarro A.G."/>
            <person name="Walton J.D."/>
            <person name="Blanchette R.A."/>
            <person name="Henrissat B."/>
            <person name="Martin F."/>
            <person name="Cullen D."/>
            <person name="Hibbett D.S."/>
            <person name="Grigoriev I.V."/>
        </authorList>
    </citation>
    <scope>NUCLEOTIDE SEQUENCE [LARGE SCALE GENOMIC DNA]</scope>
    <source>
        <strain evidence="4">FD-172 SS1</strain>
    </source>
</reference>
<feature type="region of interest" description="Disordered" evidence="1">
    <location>
        <begin position="376"/>
        <end position="401"/>
    </location>
</feature>
<accession>A0A067M1X3</accession>
<dbReference type="InParanoid" id="A0A067M1X3"/>
<feature type="compositionally biased region" description="Acidic residues" evidence="1">
    <location>
        <begin position="377"/>
        <end position="394"/>
    </location>
</feature>
<name>A0A067M1X3_BOTB1</name>
<feature type="compositionally biased region" description="Acidic residues" evidence="1">
    <location>
        <begin position="343"/>
        <end position="352"/>
    </location>
</feature>
<dbReference type="HOGENOM" id="CLU_640235_0_0_1"/>
<evidence type="ECO:0000259" key="2">
    <source>
        <dbReference type="Pfam" id="PF10551"/>
    </source>
</evidence>
<feature type="region of interest" description="Disordered" evidence="1">
    <location>
        <begin position="1"/>
        <end position="26"/>
    </location>
</feature>
<evidence type="ECO:0000313" key="3">
    <source>
        <dbReference type="EMBL" id="KDQ09763.1"/>
    </source>
</evidence>
<dbReference type="Pfam" id="PF10551">
    <property type="entry name" value="MULE"/>
    <property type="match status" value="1"/>
</dbReference>
<dbReference type="EMBL" id="KL198075">
    <property type="protein sequence ID" value="KDQ09763.1"/>
    <property type="molecule type" value="Genomic_DNA"/>
</dbReference>
<feature type="non-terminal residue" evidence="3">
    <location>
        <position position="1"/>
    </location>
</feature>
<feature type="region of interest" description="Disordered" evidence="1">
    <location>
        <begin position="334"/>
        <end position="364"/>
    </location>
</feature>
<feature type="non-terminal residue" evidence="3">
    <location>
        <position position="429"/>
    </location>
</feature>
<evidence type="ECO:0000313" key="4">
    <source>
        <dbReference type="Proteomes" id="UP000027195"/>
    </source>
</evidence>
<feature type="domain" description="MULE transposase" evidence="2">
    <location>
        <begin position="166"/>
        <end position="262"/>
    </location>
</feature>
<protein>
    <recommendedName>
        <fullName evidence="2">MULE transposase domain-containing protein</fullName>
    </recommendedName>
</protein>
<evidence type="ECO:0000256" key="1">
    <source>
        <dbReference type="SAM" id="MobiDB-lite"/>
    </source>
</evidence>
<sequence>HCAQDKKHQKEGKRVPNVEKRRDRQKMASFECQSQVTICIADSTPHYADITVRHQQGHVPYCDVSLPEDVKDLIWREIIQNHPSPISFNHKQVYQLWYSLVRTQWTLDVNEVRSAEKLLSKLGKDPTLGSLIFDRVDIEVPDGLSAIAFSVPAMLEKWGVQIQEIALDSAWGTNRGGYEIFALLGEAYGSGLPLGYLLTKTVDKAAPNSKKRVLEQFLAHFRDEHGLNVKFTLSDKDFAEIGACHTVFPRAKHQLCFWHCLKAVKKRLSILRRQPAHYNSAQAKQEFKFIDEQFHAVEAHAASISENRPRRITIRLRGEIVRMIDRGRVDAGAGATCEFQPDNTEESEEMGIGEDGGGTESEPEDDLLRNIEKEIGDCENDTDTEDAPDWEFEDGETRSKDPRYTFCPAPHRADVLRLFANHFCRHPIF</sequence>
<dbReference type="STRING" id="930990.A0A067M1X3"/>
<proteinExistence type="predicted"/>
<keyword evidence="4" id="KW-1185">Reference proteome</keyword>